<dbReference type="AlphaFoldDB" id="A0A318UBE2"/>
<reference evidence="5 6" key="1">
    <citation type="submission" date="2018-06" db="EMBL/GenBank/DDBJ databases">
        <title>Genomic Encyclopedia of Archaeal and Bacterial Type Strains, Phase II (KMG-II): from individual species to whole genera.</title>
        <authorList>
            <person name="Goeker M."/>
        </authorList>
    </citation>
    <scope>NUCLEOTIDE SEQUENCE [LARGE SCALE GENOMIC DNA]</scope>
    <source>
        <strain evidence="5 6">DSM 27372</strain>
    </source>
</reference>
<comment type="caution">
    <text evidence="5">The sequence shown here is derived from an EMBL/GenBank/DDBJ whole genome shotgun (WGS) entry which is preliminary data.</text>
</comment>
<dbReference type="PANTHER" id="PTHR35089:SF1">
    <property type="entry name" value="CHAPERONE PROTEIN SKP"/>
    <property type="match status" value="1"/>
</dbReference>
<comment type="similarity">
    <text evidence="1">Belongs to the Skp family.</text>
</comment>
<dbReference type="OrthoDB" id="1524711at2"/>
<keyword evidence="6" id="KW-1185">Reference proteome</keyword>
<dbReference type="SMART" id="SM00935">
    <property type="entry name" value="OmpH"/>
    <property type="match status" value="1"/>
</dbReference>
<evidence type="ECO:0000256" key="4">
    <source>
        <dbReference type="SAM" id="SignalP"/>
    </source>
</evidence>
<evidence type="ECO:0000313" key="5">
    <source>
        <dbReference type="EMBL" id="PYF72542.1"/>
    </source>
</evidence>
<dbReference type="Pfam" id="PF03938">
    <property type="entry name" value="OmpH"/>
    <property type="match status" value="1"/>
</dbReference>
<organism evidence="5 6">
    <name type="scientific">Pedobacter nutrimenti</name>
    <dbReference type="NCBI Taxonomy" id="1241337"/>
    <lineage>
        <taxon>Bacteria</taxon>
        <taxon>Pseudomonadati</taxon>
        <taxon>Bacteroidota</taxon>
        <taxon>Sphingobacteriia</taxon>
        <taxon>Sphingobacteriales</taxon>
        <taxon>Sphingobacteriaceae</taxon>
        <taxon>Pedobacter</taxon>
    </lineage>
</organism>
<dbReference type="InterPro" id="IPR005632">
    <property type="entry name" value="Chaperone_Skp"/>
</dbReference>
<sequence length="189" mass="20497">MRKLINVFFVAAGLLFTANVANAQQKIGHLNSEEIFSVMPEAKTASTALETLAKAKQAEITKMQTEYQTKYEGAVAKQKTLSEANKDVVTKELQALGEELQNMQKRIDDARTKAQQDVATKQSELYVPINQKFETAVKAVAKEKGLAYVFDIASQQGANNLLYSEGGDDITAAVKSKLGISAAAVAPKK</sequence>
<evidence type="ECO:0000256" key="3">
    <source>
        <dbReference type="SAM" id="Coils"/>
    </source>
</evidence>
<dbReference type="GO" id="GO:0050821">
    <property type="term" value="P:protein stabilization"/>
    <property type="evidence" value="ECO:0007669"/>
    <property type="project" value="TreeGrafter"/>
</dbReference>
<gene>
    <name evidence="5" type="ORF">B0O44_106197</name>
</gene>
<dbReference type="GO" id="GO:0005829">
    <property type="term" value="C:cytosol"/>
    <property type="evidence" value="ECO:0007669"/>
    <property type="project" value="TreeGrafter"/>
</dbReference>
<dbReference type="Proteomes" id="UP000248198">
    <property type="component" value="Unassembled WGS sequence"/>
</dbReference>
<dbReference type="SUPFAM" id="SSF111384">
    <property type="entry name" value="OmpH-like"/>
    <property type="match status" value="1"/>
</dbReference>
<name>A0A318UBE2_9SPHI</name>
<feature type="coiled-coil region" evidence="3">
    <location>
        <begin position="86"/>
        <end position="113"/>
    </location>
</feature>
<evidence type="ECO:0000256" key="1">
    <source>
        <dbReference type="ARBA" id="ARBA00009091"/>
    </source>
</evidence>
<proteinExistence type="inferred from homology"/>
<accession>A0A318UBE2</accession>
<keyword evidence="2 4" id="KW-0732">Signal</keyword>
<dbReference type="InterPro" id="IPR024930">
    <property type="entry name" value="Skp_dom_sf"/>
</dbReference>
<evidence type="ECO:0000313" key="6">
    <source>
        <dbReference type="Proteomes" id="UP000248198"/>
    </source>
</evidence>
<evidence type="ECO:0000256" key="2">
    <source>
        <dbReference type="ARBA" id="ARBA00022729"/>
    </source>
</evidence>
<dbReference type="GO" id="GO:0051082">
    <property type="term" value="F:unfolded protein binding"/>
    <property type="evidence" value="ECO:0007669"/>
    <property type="project" value="InterPro"/>
</dbReference>
<dbReference type="EMBL" id="QKLU01000006">
    <property type="protein sequence ID" value="PYF72542.1"/>
    <property type="molecule type" value="Genomic_DNA"/>
</dbReference>
<feature type="signal peptide" evidence="4">
    <location>
        <begin position="1"/>
        <end position="23"/>
    </location>
</feature>
<dbReference type="PANTHER" id="PTHR35089">
    <property type="entry name" value="CHAPERONE PROTEIN SKP"/>
    <property type="match status" value="1"/>
</dbReference>
<protein>
    <submittedName>
        <fullName evidence="5">Outer membrane protein</fullName>
    </submittedName>
</protein>
<keyword evidence="3" id="KW-0175">Coiled coil</keyword>
<dbReference type="Gene3D" id="3.30.910.20">
    <property type="entry name" value="Skp domain"/>
    <property type="match status" value="1"/>
</dbReference>
<feature type="chain" id="PRO_5016259287" evidence="4">
    <location>
        <begin position="24"/>
        <end position="189"/>
    </location>
</feature>
<dbReference type="RefSeq" id="WP_110833488.1">
    <property type="nucleotide sequence ID" value="NZ_QKLU01000006.1"/>
</dbReference>